<organism evidence="2 3">
    <name type="scientific">Penicillium nordicum</name>
    <dbReference type="NCBI Taxonomy" id="229535"/>
    <lineage>
        <taxon>Eukaryota</taxon>
        <taxon>Fungi</taxon>
        <taxon>Dikarya</taxon>
        <taxon>Ascomycota</taxon>
        <taxon>Pezizomycotina</taxon>
        <taxon>Eurotiomycetes</taxon>
        <taxon>Eurotiomycetidae</taxon>
        <taxon>Eurotiales</taxon>
        <taxon>Aspergillaceae</taxon>
        <taxon>Penicillium</taxon>
    </lineage>
</organism>
<dbReference type="AlphaFoldDB" id="A0A0M8NSY8"/>
<reference evidence="2 3" key="1">
    <citation type="submission" date="2015-08" db="EMBL/GenBank/DDBJ databases">
        <title>Genome sequencing of Penicillium nordicum.</title>
        <authorList>
            <person name="Nguyen H.D."/>
            <person name="Seifert K.A."/>
        </authorList>
    </citation>
    <scope>NUCLEOTIDE SEQUENCE [LARGE SCALE GENOMIC DNA]</scope>
    <source>
        <strain evidence="2 3">DAOMC 185683</strain>
    </source>
</reference>
<keyword evidence="3" id="KW-1185">Reference proteome</keyword>
<comment type="caution">
    <text evidence="2">The sequence shown here is derived from an EMBL/GenBank/DDBJ whole genome shotgun (WGS) entry which is preliminary data.</text>
</comment>
<dbReference type="STRING" id="229535.A0A0M8NSY8"/>
<name>A0A0M8NSY8_9EURO</name>
<evidence type="ECO:0000256" key="1">
    <source>
        <dbReference type="SAM" id="MobiDB-lite"/>
    </source>
</evidence>
<gene>
    <name evidence="2" type="ORF">ACN38_g11073</name>
</gene>
<protein>
    <submittedName>
        <fullName evidence="2">Uncharacterized protein</fullName>
    </submittedName>
</protein>
<sequence>MLYETVSLQTWTQSTATQSYWVIPADHDAPDQVVNDETPHGTANKKFLHDLRQRESRFQTVDQHENARAFTGTATYEGTRPWLDRTRWIKTYQAIPRDILKRMTLLPTISSTTHGLQLGSYQKRTFVSPAVDEEQIYHLIATLDTVLDRCEDTMRHTGQPILAWLKSHMVAESSPQPFSFLGTQQSRIRYRRTWKQFIAFVLRAFRLGPVITHEVLRLTLLSQHLQQLEQIWAYSFEIGSQSSSLRSCFAREIPRLGEQEPQDAQDEHALSQLFGDELSSSDSNEDEDHTGRLDTMARGDEQLNSWKPAGIGPPETCVRSGPSLTSPRAPSDQLAEMLFKFCVLMITQQFKDGQPQSTVLVYFSGVLGISSNGGHFLSAKLFTPYLSALIYIQRLVFLEYALPYREYVYLNWPCRPQIDHFSRLDGVRRRYMLL</sequence>
<evidence type="ECO:0000313" key="2">
    <source>
        <dbReference type="EMBL" id="KOS38108.1"/>
    </source>
</evidence>
<accession>A0A0M8NSY8</accession>
<feature type="compositionally biased region" description="Basic and acidic residues" evidence="1">
    <location>
        <begin position="289"/>
        <end position="301"/>
    </location>
</feature>
<dbReference type="OrthoDB" id="4357394at2759"/>
<evidence type="ECO:0000313" key="3">
    <source>
        <dbReference type="Proteomes" id="UP000037696"/>
    </source>
</evidence>
<dbReference type="EMBL" id="LHQQ01000271">
    <property type="protein sequence ID" value="KOS38108.1"/>
    <property type="molecule type" value="Genomic_DNA"/>
</dbReference>
<feature type="region of interest" description="Disordered" evidence="1">
    <location>
        <begin position="276"/>
        <end position="329"/>
    </location>
</feature>
<proteinExistence type="predicted"/>
<dbReference type="Proteomes" id="UP000037696">
    <property type="component" value="Unassembled WGS sequence"/>
</dbReference>